<protein>
    <submittedName>
        <fullName evidence="3">AAA family ATPase</fullName>
    </submittedName>
</protein>
<reference evidence="3 4" key="1">
    <citation type="submission" date="2024-06" db="EMBL/GenBank/DDBJ databases">
        <title>The Natural Products Discovery Center: Release of the First 8490 Sequenced Strains for Exploring Actinobacteria Biosynthetic Diversity.</title>
        <authorList>
            <person name="Kalkreuter E."/>
            <person name="Kautsar S.A."/>
            <person name="Yang D."/>
            <person name="Bader C.D."/>
            <person name="Teijaro C.N."/>
            <person name="Fluegel L."/>
            <person name="Davis C.M."/>
            <person name="Simpson J.R."/>
            <person name="Lauterbach L."/>
            <person name="Steele A.D."/>
            <person name="Gui C."/>
            <person name="Meng S."/>
            <person name="Li G."/>
            <person name="Viehrig K."/>
            <person name="Ye F."/>
            <person name="Su P."/>
            <person name="Kiefer A.F."/>
            <person name="Nichols A."/>
            <person name="Cepeda A.J."/>
            <person name="Yan W."/>
            <person name="Fan B."/>
            <person name="Jiang Y."/>
            <person name="Adhikari A."/>
            <person name="Zheng C.-J."/>
            <person name="Schuster L."/>
            <person name="Cowan T.M."/>
            <person name="Smanski M.J."/>
            <person name="Chevrette M.G."/>
            <person name="De Carvalho L.P.S."/>
            <person name="Shen B."/>
        </authorList>
    </citation>
    <scope>NUCLEOTIDE SEQUENCE [LARGE SCALE GENOMIC DNA]</scope>
    <source>
        <strain evidence="3 4">NPDC000234</strain>
    </source>
</reference>
<feature type="region of interest" description="Disordered" evidence="1">
    <location>
        <begin position="21"/>
        <end position="46"/>
    </location>
</feature>
<feature type="domain" description="Orc1-like AAA ATPase" evidence="2">
    <location>
        <begin position="319"/>
        <end position="465"/>
    </location>
</feature>
<name>A0ABV1WWY9_9ACTN</name>
<dbReference type="SUPFAM" id="SSF52540">
    <property type="entry name" value="P-loop containing nucleoside triphosphate hydrolases"/>
    <property type="match status" value="1"/>
</dbReference>
<keyword evidence="4" id="KW-1185">Reference proteome</keyword>
<comment type="caution">
    <text evidence="3">The sequence shown here is derived from an EMBL/GenBank/DDBJ whole genome shotgun (WGS) entry which is preliminary data.</text>
</comment>
<dbReference type="Gene3D" id="3.40.50.1460">
    <property type="match status" value="1"/>
</dbReference>
<dbReference type="EMBL" id="JBEPEK010000111">
    <property type="protein sequence ID" value="MER7181288.1"/>
    <property type="molecule type" value="Genomic_DNA"/>
</dbReference>
<dbReference type="InterPro" id="IPR027417">
    <property type="entry name" value="P-loop_NTPase"/>
</dbReference>
<dbReference type="RefSeq" id="WP_350781995.1">
    <property type="nucleotide sequence ID" value="NZ_JBEPEK010000111.1"/>
</dbReference>
<dbReference type="InterPro" id="IPR041664">
    <property type="entry name" value="AAA_16"/>
</dbReference>
<evidence type="ECO:0000259" key="2">
    <source>
        <dbReference type="Pfam" id="PF13191"/>
    </source>
</evidence>
<dbReference type="Pfam" id="PF13191">
    <property type="entry name" value="AAA_16"/>
    <property type="match status" value="1"/>
</dbReference>
<evidence type="ECO:0000313" key="4">
    <source>
        <dbReference type="Proteomes" id="UP001474181"/>
    </source>
</evidence>
<sequence length="702" mass="76924">MGDNAEQTPSPAKAVVVTMSKFRLPASEGEGPNDWDLEDEDPPGRSSWRDLRFAPALGRRVAAELSPLVAPGTAHLPDLDSKSLRARMDDVLAAVKGGDRMVVHILSHGFLDGDRESDLLIAATDTLHPEHDDVRETAFAVRQFLIDADRKSGHLLLLLDVCHGGGALDWTTRIKYTKRRTYVIAACPPDEQAWSGRFSEAVCEVLSGVVRGHKGIDPRQRFVRLTWFRDELHRTLIDLCKKANLPEQEVIYSKLEGPSTEFLLNPWFREDRADVYELDNYWRLQDFMAGVHPALDIGHYLSKASGRHDVDPADGVSLFSGREDQLVKVADWLSDGAEHGTLCVVTGSPGVGKSALLGAVVCCTQTQLAKVMHSTLVQQISPSARPEQRPLVAAVHARQMTLADTMDSIGAQLDLEQPTGGWSSQQLVSAVASLPDEPLIVVDGLDEATDSVQITVELLLPLAEQVFPDGPRRRACQLLVGVRPHWDQLPQLAATVFGGSQLLVDLDAADRRQLQQDLETYVERLLYETDTYASERKLRSRIARTVAERVVGSSHGGEFLKAQMAARSLAQAAPHTEDAADAAVAEMPMTFASLLEGQLTDERTHPWARRVMTALAFAKGSGMPAHLLPQVAAALPPACDAPGREDVDAVLTGMSFYLRQDVDTSYGTTLYRLFHQELVDHLRSSARKLPDPQALQDTGDAS</sequence>
<gene>
    <name evidence="3" type="ORF">ABT404_17705</name>
</gene>
<feature type="compositionally biased region" description="Acidic residues" evidence="1">
    <location>
        <begin position="31"/>
        <end position="41"/>
    </location>
</feature>
<evidence type="ECO:0000256" key="1">
    <source>
        <dbReference type="SAM" id="MobiDB-lite"/>
    </source>
</evidence>
<dbReference type="PANTHER" id="PTHR10039">
    <property type="entry name" value="AMELOGENIN"/>
    <property type="match status" value="1"/>
</dbReference>
<accession>A0ABV1WWY9</accession>
<proteinExistence type="predicted"/>
<dbReference type="Proteomes" id="UP001474181">
    <property type="component" value="Unassembled WGS sequence"/>
</dbReference>
<evidence type="ECO:0000313" key="3">
    <source>
        <dbReference type="EMBL" id="MER7181288.1"/>
    </source>
</evidence>
<dbReference type="Gene3D" id="3.40.50.300">
    <property type="entry name" value="P-loop containing nucleotide triphosphate hydrolases"/>
    <property type="match status" value="1"/>
</dbReference>
<organism evidence="3 4">
    <name type="scientific">Streptomyces hyaluromycini</name>
    <dbReference type="NCBI Taxonomy" id="1377993"/>
    <lineage>
        <taxon>Bacteria</taxon>
        <taxon>Bacillati</taxon>
        <taxon>Actinomycetota</taxon>
        <taxon>Actinomycetes</taxon>
        <taxon>Kitasatosporales</taxon>
        <taxon>Streptomycetaceae</taxon>
        <taxon>Streptomyces</taxon>
    </lineage>
</organism>